<dbReference type="SUPFAM" id="SSF63817">
    <property type="entry name" value="Sortase"/>
    <property type="match status" value="1"/>
</dbReference>
<feature type="chain" id="PRO_5039533261" evidence="3">
    <location>
        <begin position="30"/>
        <end position="236"/>
    </location>
</feature>
<evidence type="ECO:0000256" key="3">
    <source>
        <dbReference type="SAM" id="SignalP"/>
    </source>
</evidence>
<dbReference type="NCBIfam" id="NF033748">
    <property type="entry name" value="class_F_sortase"/>
    <property type="match status" value="1"/>
</dbReference>
<accession>A0A5N6MRN1</accession>
<protein>
    <submittedName>
        <fullName evidence="4">Class F sortase</fullName>
    </submittedName>
</protein>
<dbReference type="PROSITE" id="PS51318">
    <property type="entry name" value="TAT"/>
    <property type="match status" value="1"/>
</dbReference>
<gene>
    <name evidence="4" type="ORF">GD627_00170</name>
</gene>
<dbReference type="GO" id="GO:0016787">
    <property type="term" value="F:hydrolase activity"/>
    <property type="evidence" value="ECO:0007669"/>
    <property type="project" value="UniProtKB-KW"/>
</dbReference>
<sequence length="236" mass="24176">MRNTDSGRRRRLAAAAAAALLLLAGGSSMGPAGMRDTASATALTPAPGSPAPDTPEPTVSDAAAPAPSPTTAEPPSAAALRSLPESVPETLSIPSIGARSTLIRLGLDDDGALSVPPGAPGSPAGWYEYSPTPGETGPAVLLGHVNAEDGGPGVFADLRRLSRGDRIEVSREDGSRAVFRVLKGEQYSKDNFPTQKVYGNTAGAELRLITCDGYDPKTGHFDDNYVVYAELAPAGP</sequence>
<dbReference type="InterPro" id="IPR006311">
    <property type="entry name" value="TAT_signal"/>
</dbReference>
<reference evidence="4 5" key="1">
    <citation type="submission" date="2019-08" db="EMBL/GenBank/DDBJ databases">
        <title>Arthrobacter sp. nov., isolated from plateau pika and Tibetan wild ass.</title>
        <authorList>
            <person name="Ge Y."/>
        </authorList>
    </citation>
    <scope>NUCLEOTIDE SEQUENCE [LARGE SCALE GENOMIC DNA]</scope>
    <source>
        <strain evidence="4 5">785</strain>
    </source>
</reference>
<dbReference type="InterPro" id="IPR023365">
    <property type="entry name" value="Sortase_dom-sf"/>
</dbReference>
<keyword evidence="3" id="KW-0732">Signal</keyword>
<feature type="compositionally biased region" description="Low complexity" evidence="2">
    <location>
        <begin position="57"/>
        <end position="79"/>
    </location>
</feature>
<dbReference type="InterPro" id="IPR042001">
    <property type="entry name" value="Sortase_F"/>
</dbReference>
<evidence type="ECO:0000313" key="5">
    <source>
        <dbReference type="Proteomes" id="UP000326852"/>
    </source>
</evidence>
<comment type="caution">
    <text evidence="4">The sequence shown here is derived from an EMBL/GenBank/DDBJ whole genome shotgun (WGS) entry which is preliminary data.</text>
</comment>
<evidence type="ECO:0000256" key="1">
    <source>
        <dbReference type="ARBA" id="ARBA00022801"/>
    </source>
</evidence>
<name>A0A5N6MRN1_9MICC</name>
<keyword evidence="5" id="KW-1185">Reference proteome</keyword>
<feature type="region of interest" description="Disordered" evidence="2">
    <location>
        <begin position="26"/>
        <end position="87"/>
    </location>
</feature>
<keyword evidence="1" id="KW-0378">Hydrolase</keyword>
<organism evidence="4 5">
    <name type="scientific">Arthrobacter yangruifuii</name>
    <dbReference type="NCBI Taxonomy" id="2606616"/>
    <lineage>
        <taxon>Bacteria</taxon>
        <taxon>Bacillati</taxon>
        <taxon>Actinomycetota</taxon>
        <taxon>Actinomycetes</taxon>
        <taxon>Micrococcales</taxon>
        <taxon>Micrococcaceae</taxon>
        <taxon>Arthrobacter</taxon>
    </lineage>
</organism>
<dbReference type="CDD" id="cd05829">
    <property type="entry name" value="Sortase_F"/>
    <property type="match status" value="1"/>
</dbReference>
<dbReference type="RefSeq" id="WP_152270878.1">
    <property type="nucleotide sequence ID" value="NZ_VTFX01000001.1"/>
</dbReference>
<dbReference type="EMBL" id="VTFX01000001">
    <property type="protein sequence ID" value="KAD4059572.1"/>
    <property type="molecule type" value="Genomic_DNA"/>
</dbReference>
<evidence type="ECO:0000256" key="2">
    <source>
        <dbReference type="SAM" id="MobiDB-lite"/>
    </source>
</evidence>
<dbReference type="AlphaFoldDB" id="A0A5N6MRN1"/>
<proteinExistence type="predicted"/>
<feature type="signal peptide" evidence="3">
    <location>
        <begin position="1"/>
        <end position="29"/>
    </location>
</feature>
<dbReference type="InterPro" id="IPR005754">
    <property type="entry name" value="Sortase"/>
</dbReference>
<dbReference type="Pfam" id="PF04203">
    <property type="entry name" value="Sortase"/>
    <property type="match status" value="1"/>
</dbReference>
<dbReference type="Gene3D" id="2.40.260.10">
    <property type="entry name" value="Sortase"/>
    <property type="match status" value="1"/>
</dbReference>
<evidence type="ECO:0000313" key="4">
    <source>
        <dbReference type="EMBL" id="KAD4059572.1"/>
    </source>
</evidence>
<dbReference type="Proteomes" id="UP000326852">
    <property type="component" value="Unassembled WGS sequence"/>
</dbReference>